<protein>
    <submittedName>
        <fullName evidence="2">DUF3802 family protein</fullName>
    </submittedName>
</protein>
<comment type="caution">
    <text evidence="2">The sequence shown here is derived from an EMBL/GenBank/DDBJ whole genome shotgun (WGS) entry which is preliminary data.</text>
</comment>
<gene>
    <name evidence="2" type="ORF">DXX92_01685</name>
    <name evidence="1" type="ORF">DXX94_09485</name>
</gene>
<sequence>MVTDTEGYVHIIEYLTEHLSLFENANNSNSGETVMEVIEQELSEQIILVCSQNEDLTFNQRNMIIREVDSIVYDLEEILSAVVNNAVSDKQRVFLKEFATLIKNLFDTEIHHLPH</sequence>
<dbReference type="OrthoDB" id="5917039at2"/>
<accession>A0A3E0UAY2</accession>
<dbReference type="EMBL" id="QUOT01000001">
    <property type="protein sequence ID" value="REL30932.1"/>
    <property type="molecule type" value="Genomic_DNA"/>
</dbReference>
<dbReference type="Proteomes" id="UP000256899">
    <property type="component" value="Unassembled WGS sequence"/>
</dbReference>
<dbReference type="EMBL" id="QUOV01000001">
    <property type="protein sequence ID" value="REL34158.1"/>
    <property type="molecule type" value="Genomic_DNA"/>
</dbReference>
<evidence type="ECO:0000313" key="3">
    <source>
        <dbReference type="Proteomes" id="UP000256899"/>
    </source>
</evidence>
<proteinExistence type="predicted"/>
<name>A0A3E0UAY2_9GAMM</name>
<evidence type="ECO:0000313" key="4">
    <source>
        <dbReference type="Proteomes" id="UP000256999"/>
    </source>
</evidence>
<reference evidence="1" key="2">
    <citation type="submission" date="2018-08" db="EMBL/GenBank/DDBJ databases">
        <authorList>
            <person name="Ferrada E.E."/>
            <person name="Latorre B.A."/>
        </authorList>
    </citation>
    <scope>NUCLEOTIDE SEQUENCE</scope>
    <source>
        <strain evidence="1">H3</strain>
    </source>
</reference>
<dbReference type="Proteomes" id="UP000256999">
    <property type="component" value="Unassembled WGS sequence"/>
</dbReference>
<dbReference type="AlphaFoldDB" id="A0A3E0UAY2"/>
<evidence type="ECO:0000313" key="2">
    <source>
        <dbReference type="EMBL" id="REL34158.1"/>
    </source>
</evidence>
<dbReference type="InterPro" id="IPR020979">
    <property type="entry name" value="Uncharacterised_A0KLC6"/>
</dbReference>
<keyword evidence="3" id="KW-1185">Reference proteome</keyword>
<evidence type="ECO:0000313" key="1">
    <source>
        <dbReference type="EMBL" id="REL30932.1"/>
    </source>
</evidence>
<dbReference type="RefSeq" id="WP_115998835.1">
    <property type="nucleotide sequence ID" value="NZ_QUOT01000001.1"/>
</dbReference>
<dbReference type="Pfam" id="PF12290">
    <property type="entry name" value="DUF3802"/>
    <property type="match status" value="1"/>
</dbReference>
<organism evidence="2 4">
    <name type="scientific">Thalassotalea euphylliae</name>
    <dbReference type="NCBI Taxonomy" id="1655234"/>
    <lineage>
        <taxon>Bacteria</taxon>
        <taxon>Pseudomonadati</taxon>
        <taxon>Pseudomonadota</taxon>
        <taxon>Gammaproteobacteria</taxon>
        <taxon>Alteromonadales</taxon>
        <taxon>Colwelliaceae</taxon>
        <taxon>Thalassotalea</taxon>
    </lineage>
</organism>
<reference evidence="3 4" key="1">
    <citation type="submission" date="2018-08" db="EMBL/GenBank/DDBJ databases">
        <title>Thalassotalea euphylliae genome.</title>
        <authorList>
            <person name="Summers S."/>
            <person name="Rice S.A."/>
            <person name="Freckelton M.L."/>
            <person name="Nedved B.T."/>
            <person name="Hadfield M.G."/>
        </authorList>
    </citation>
    <scope>NUCLEOTIDE SEQUENCE [LARGE SCALE GENOMIC DNA]</scope>
    <source>
        <strain evidence="2 4">H2</strain>
        <strain evidence="3">H3</strain>
    </source>
</reference>